<dbReference type="AlphaFoldDB" id="A0A6B3LAF0"/>
<evidence type="ECO:0000259" key="1">
    <source>
        <dbReference type="Pfam" id="PF01636"/>
    </source>
</evidence>
<dbReference type="InterPro" id="IPR002575">
    <property type="entry name" value="Aminoglycoside_PTrfase"/>
</dbReference>
<dbReference type="KEGG" id="soa:G3M56_006315"/>
<dbReference type="EMBL" id="CP066776">
    <property type="protein sequence ID" value="QQL46191.1"/>
    <property type="molecule type" value="Genomic_DNA"/>
</dbReference>
<keyword evidence="2" id="KW-0808">Transferase</keyword>
<accession>A0A6B3LAF0</accession>
<reference evidence="2 3" key="1">
    <citation type="submission" date="2020-12" db="EMBL/GenBank/DDBJ databases">
        <title>Sulforoseuscoccus oceanibium gen. nov., sp. nov., a representative of the phylum Verrucomicrobia with special cytoplasmic membrane, and proposal of Sulforoseuscoccusaceae fam. nov.</title>
        <authorList>
            <person name="Xi F."/>
        </authorList>
    </citation>
    <scope>NUCLEOTIDE SEQUENCE [LARGE SCALE GENOMIC DNA]</scope>
    <source>
        <strain evidence="2 3">T37</strain>
    </source>
</reference>
<dbReference type="Pfam" id="PF01636">
    <property type="entry name" value="APH"/>
    <property type="match status" value="1"/>
</dbReference>
<gene>
    <name evidence="2" type="ORF">G3M56_006315</name>
</gene>
<name>A0A6B3LAF0_9BACT</name>
<keyword evidence="3" id="KW-1185">Reference proteome</keyword>
<dbReference type="PANTHER" id="PTHR21064">
    <property type="entry name" value="AMINOGLYCOSIDE PHOSPHOTRANSFERASE DOMAIN-CONTAINING PROTEIN-RELATED"/>
    <property type="match status" value="1"/>
</dbReference>
<dbReference type="Proteomes" id="UP000475117">
    <property type="component" value="Chromosome"/>
</dbReference>
<organism evidence="2 3">
    <name type="scientific">Sulfuriroseicoccus oceanibius</name>
    <dbReference type="NCBI Taxonomy" id="2707525"/>
    <lineage>
        <taxon>Bacteria</taxon>
        <taxon>Pseudomonadati</taxon>
        <taxon>Verrucomicrobiota</taxon>
        <taxon>Verrucomicrobiia</taxon>
        <taxon>Verrucomicrobiales</taxon>
        <taxon>Verrucomicrobiaceae</taxon>
        <taxon>Sulfuriroseicoccus</taxon>
    </lineage>
</organism>
<evidence type="ECO:0000313" key="2">
    <source>
        <dbReference type="EMBL" id="QQL46191.1"/>
    </source>
</evidence>
<feature type="domain" description="Aminoglycoside phosphotransferase" evidence="1">
    <location>
        <begin position="119"/>
        <end position="278"/>
    </location>
</feature>
<protein>
    <submittedName>
        <fullName evidence="2">Aminoglycoside phosphotransferase family protein</fullName>
    </submittedName>
</protein>
<proteinExistence type="predicted"/>
<dbReference type="SUPFAM" id="SSF56112">
    <property type="entry name" value="Protein kinase-like (PK-like)"/>
    <property type="match status" value="1"/>
</dbReference>
<evidence type="ECO:0000313" key="3">
    <source>
        <dbReference type="Proteomes" id="UP000475117"/>
    </source>
</evidence>
<dbReference type="InterPro" id="IPR011009">
    <property type="entry name" value="Kinase-like_dom_sf"/>
</dbReference>
<dbReference type="Gene3D" id="3.90.1200.10">
    <property type="match status" value="1"/>
</dbReference>
<dbReference type="RefSeq" id="WP_235203621.1">
    <property type="nucleotide sequence ID" value="NZ_CP066776.1"/>
</dbReference>
<dbReference type="PANTHER" id="PTHR21064:SF5">
    <property type="entry name" value="SLR1880 PROTEIN"/>
    <property type="match status" value="1"/>
</dbReference>
<dbReference type="GO" id="GO:0016740">
    <property type="term" value="F:transferase activity"/>
    <property type="evidence" value="ECO:0007669"/>
    <property type="project" value="UniProtKB-KW"/>
</dbReference>
<sequence length="379" mass="42994">MKPLNLTESIYDIQMLADRFAIPGSLVEGGSFGNGLINDTLVATFENDGYYKRYIFQRINHEVFKDPVSLMDNVERVCTHIHNKLTEAGIDDLDRRALTLLREADTNNALIRDEDGNYWRGYHFIEFSTSFDVVDTEAQAFEAARKFGEFQSLLADLPGDRLAETIPDFHNTPKRFEALEKAIQQDPLGRVADAGPEIEFAISQKPMVSRLIELHKQGLIPERITHNDTKLGNVLLCDKTGKGLCVVDLDTIMPGLTLYDFGDLVRTCVSPGHENDRDTSNQYVRLPMFRALAEGFLEETADILTPDELEQMPFSGRLLTFEVGIRFLTDHILGDPYFGAKRKDHNLERCRTQFALARSLEENEAEMQKIVREIMAARS</sequence>
<dbReference type="InterPro" id="IPR050249">
    <property type="entry name" value="Pseudomonas-type_ThrB"/>
</dbReference>